<feature type="non-terminal residue" evidence="1">
    <location>
        <position position="1"/>
    </location>
</feature>
<organism evidence="1 2">
    <name type="scientific">Trichonephila clavata</name>
    <name type="common">Joro spider</name>
    <name type="synonym">Nephila clavata</name>
    <dbReference type="NCBI Taxonomy" id="2740835"/>
    <lineage>
        <taxon>Eukaryota</taxon>
        <taxon>Metazoa</taxon>
        <taxon>Ecdysozoa</taxon>
        <taxon>Arthropoda</taxon>
        <taxon>Chelicerata</taxon>
        <taxon>Arachnida</taxon>
        <taxon>Araneae</taxon>
        <taxon>Araneomorphae</taxon>
        <taxon>Entelegynae</taxon>
        <taxon>Araneoidea</taxon>
        <taxon>Nephilidae</taxon>
        <taxon>Trichonephila</taxon>
    </lineage>
</organism>
<dbReference type="EMBL" id="BMAO01009307">
    <property type="protein sequence ID" value="GFR29987.1"/>
    <property type="molecule type" value="Genomic_DNA"/>
</dbReference>
<sequence>GPRETDELQVPGRGGRWKELAAHIKFRSPAATAYTPTLGEGPGFIGAWLTPSFTVSQQCTVDFDIVNTLNETRSLLDQLKHDYPKISLQFKKWKSQRIRSIDTVHDLLKKLQKIEYSCRVAQGTGAALALAGQVTALVLCLCGYKDSDKLLTTSKACSVAGFIHLSNCFGAKQNVGMAFYGKDAKKLWILLNSM</sequence>
<dbReference type="Proteomes" id="UP000887116">
    <property type="component" value="Unassembled WGS sequence"/>
</dbReference>
<gene>
    <name evidence="1" type="primary">NCL1_34996</name>
    <name evidence="1" type="ORF">TNCT_209041</name>
</gene>
<protein>
    <submittedName>
        <fullName evidence="1">Uncharacterized protein</fullName>
    </submittedName>
</protein>
<evidence type="ECO:0000313" key="1">
    <source>
        <dbReference type="EMBL" id="GFR29987.1"/>
    </source>
</evidence>
<proteinExistence type="predicted"/>
<accession>A0A8X6HTS5</accession>
<dbReference type="AlphaFoldDB" id="A0A8X6HTS5"/>
<evidence type="ECO:0000313" key="2">
    <source>
        <dbReference type="Proteomes" id="UP000887116"/>
    </source>
</evidence>
<reference evidence="1" key="1">
    <citation type="submission" date="2020-07" db="EMBL/GenBank/DDBJ databases">
        <title>Multicomponent nature underlies the extraordinary mechanical properties of spider dragline silk.</title>
        <authorList>
            <person name="Kono N."/>
            <person name="Nakamura H."/>
            <person name="Mori M."/>
            <person name="Yoshida Y."/>
            <person name="Ohtoshi R."/>
            <person name="Malay A.D."/>
            <person name="Moran D.A.P."/>
            <person name="Tomita M."/>
            <person name="Numata K."/>
            <person name="Arakawa K."/>
        </authorList>
    </citation>
    <scope>NUCLEOTIDE SEQUENCE</scope>
</reference>
<name>A0A8X6HTS5_TRICU</name>
<keyword evidence="2" id="KW-1185">Reference proteome</keyword>
<comment type="caution">
    <text evidence="1">The sequence shown here is derived from an EMBL/GenBank/DDBJ whole genome shotgun (WGS) entry which is preliminary data.</text>
</comment>